<organism evidence="1">
    <name type="scientific">Pseudomonas phage Draal03</name>
    <dbReference type="NCBI Taxonomy" id="3138530"/>
    <lineage>
        <taxon>Viruses</taxon>
    </lineage>
</organism>
<proteinExistence type="predicted"/>
<sequence length="77" mass="8460">MARHLYLIQRHIGGDNSGTPCSSIANAEWRDCGTACSTHTDAYGNEGYPSLQEARSAVSGLRKNHPDEAYRLIQIVQ</sequence>
<reference evidence="1" key="1">
    <citation type="journal article" date="2024" name="J. Gen. Virol.">
        <title>Novel phages of Pseudomonas syringae unveil numerous potential auxiliary metabolic genes.</title>
        <authorList>
            <person name="Feltin C."/>
            <person name="Garneau J.R."/>
            <person name="Morris C.E."/>
            <person name="Berard A."/>
            <person name="Torres-Barcelo C."/>
        </authorList>
    </citation>
    <scope>NUCLEOTIDE SEQUENCE</scope>
</reference>
<dbReference type="EMBL" id="PP179319">
    <property type="protein sequence ID" value="XAI70220.1"/>
    <property type="molecule type" value="Genomic_DNA"/>
</dbReference>
<name>A0AAU6W0I8_9VIRU</name>
<evidence type="ECO:0000313" key="1">
    <source>
        <dbReference type="EMBL" id="XAI70220.1"/>
    </source>
</evidence>
<accession>A0AAU6W0I8</accession>
<gene>
    <name evidence="1" type="ORF">Draal03_00047</name>
</gene>
<protein>
    <submittedName>
        <fullName evidence="1">Uncharacterized protein</fullName>
    </submittedName>
</protein>